<reference evidence="10 11" key="1">
    <citation type="submission" date="2018-07" db="EMBL/GenBank/DDBJ databases">
        <title>Genomic Encyclopedia of Type Strains, Phase III (KMG-III): the genomes of soil and plant-associated and newly described type strains.</title>
        <authorList>
            <person name="Whitman W."/>
        </authorList>
    </citation>
    <scope>NUCLEOTIDE SEQUENCE [LARGE SCALE GENOMIC DNA]</scope>
    <source>
        <strain evidence="10 11">CECT 8333</strain>
    </source>
</reference>
<evidence type="ECO:0000256" key="4">
    <source>
        <dbReference type="ARBA" id="ARBA00023125"/>
    </source>
</evidence>
<keyword evidence="11" id="KW-1185">Reference proteome</keyword>
<dbReference type="PANTHER" id="PTHR48111:SF22">
    <property type="entry name" value="REGULATOR OF RPOS"/>
    <property type="match status" value="1"/>
</dbReference>
<dbReference type="InterPro" id="IPR036388">
    <property type="entry name" value="WH-like_DNA-bd_sf"/>
</dbReference>
<dbReference type="AlphaFoldDB" id="A0A369B0U1"/>
<dbReference type="Gene3D" id="1.10.10.10">
    <property type="entry name" value="Winged helix-like DNA-binding domain superfamily/Winged helix DNA-binding domain"/>
    <property type="match status" value="1"/>
</dbReference>
<feature type="domain" description="Response regulatory" evidence="8">
    <location>
        <begin position="3"/>
        <end position="116"/>
    </location>
</feature>
<dbReference type="CDD" id="cd00383">
    <property type="entry name" value="trans_reg_C"/>
    <property type="match status" value="1"/>
</dbReference>
<dbReference type="Proteomes" id="UP000253090">
    <property type="component" value="Unassembled WGS sequence"/>
</dbReference>
<dbReference type="GO" id="GO:0005829">
    <property type="term" value="C:cytosol"/>
    <property type="evidence" value="ECO:0007669"/>
    <property type="project" value="TreeGrafter"/>
</dbReference>
<sequence length="228" mass="26044">MEKILIIEDEKPFARLMEMELQYEGYETQTAYDGRSGLEMALSDTYDYILLDLMLPNLNGIEACKRIRASKSTPIIMLTARDSLIDKVNGLDSGADDYMPKPIEIEELLARLRTIKRRVRAAEATVYETGDLELNVSAHTATRSGQSIELSAREFELLHTLMKNKNRALSRETLLDQVWGTQFMGQTNVVDVYIRYLRSKMDDGFGTRLIHTLRGVGYVLRDPEEEGR</sequence>
<dbReference type="FunFam" id="3.40.50.2300:FF:000001">
    <property type="entry name" value="DNA-binding response regulator PhoB"/>
    <property type="match status" value="1"/>
</dbReference>
<evidence type="ECO:0000313" key="11">
    <source>
        <dbReference type="Proteomes" id="UP000253090"/>
    </source>
</evidence>
<dbReference type="FunFam" id="1.10.10.10:FF:000005">
    <property type="entry name" value="Two-component system response regulator"/>
    <property type="match status" value="1"/>
</dbReference>
<keyword evidence="2" id="KW-0902">Two-component regulatory system</keyword>
<dbReference type="Gene3D" id="3.40.50.2300">
    <property type="match status" value="1"/>
</dbReference>
<comment type="caution">
    <text evidence="10">The sequence shown here is derived from an EMBL/GenBank/DDBJ whole genome shotgun (WGS) entry which is preliminary data.</text>
</comment>
<dbReference type="Gene3D" id="6.10.250.690">
    <property type="match status" value="1"/>
</dbReference>
<evidence type="ECO:0000256" key="5">
    <source>
        <dbReference type="ARBA" id="ARBA00023163"/>
    </source>
</evidence>
<dbReference type="InterPro" id="IPR039420">
    <property type="entry name" value="WalR-like"/>
</dbReference>
<dbReference type="GO" id="GO:0032993">
    <property type="term" value="C:protein-DNA complex"/>
    <property type="evidence" value="ECO:0007669"/>
    <property type="project" value="TreeGrafter"/>
</dbReference>
<feature type="modified residue" description="4-aspartylphosphate" evidence="6">
    <location>
        <position position="52"/>
    </location>
</feature>
<evidence type="ECO:0000256" key="7">
    <source>
        <dbReference type="PROSITE-ProRule" id="PRU01091"/>
    </source>
</evidence>
<evidence type="ECO:0000256" key="3">
    <source>
        <dbReference type="ARBA" id="ARBA00023015"/>
    </source>
</evidence>
<dbReference type="SUPFAM" id="SSF52172">
    <property type="entry name" value="CheY-like"/>
    <property type="match status" value="1"/>
</dbReference>
<dbReference type="GO" id="GO:0000976">
    <property type="term" value="F:transcription cis-regulatory region binding"/>
    <property type="evidence" value="ECO:0007669"/>
    <property type="project" value="TreeGrafter"/>
</dbReference>
<dbReference type="InterPro" id="IPR001867">
    <property type="entry name" value="OmpR/PhoB-type_DNA-bd"/>
</dbReference>
<keyword evidence="3" id="KW-0805">Transcription regulation</keyword>
<dbReference type="InterPro" id="IPR011006">
    <property type="entry name" value="CheY-like_superfamily"/>
</dbReference>
<dbReference type="SMART" id="SM00862">
    <property type="entry name" value="Trans_reg_C"/>
    <property type="match status" value="1"/>
</dbReference>
<dbReference type="PROSITE" id="PS50110">
    <property type="entry name" value="RESPONSE_REGULATORY"/>
    <property type="match status" value="1"/>
</dbReference>
<organism evidence="10 11">
    <name type="scientific">Fontibacillus phaseoli</name>
    <dbReference type="NCBI Taxonomy" id="1416533"/>
    <lineage>
        <taxon>Bacteria</taxon>
        <taxon>Bacillati</taxon>
        <taxon>Bacillota</taxon>
        <taxon>Bacilli</taxon>
        <taxon>Bacillales</taxon>
        <taxon>Paenibacillaceae</taxon>
        <taxon>Fontibacillus</taxon>
    </lineage>
</organism>
<dbReference type="EMBL" id="QPJW01000021">
    <property type="protein sequence ID" value="RCX13304.1"/>
    <property type="molecule type" value="Genomic_DNA"/>
</dbReference>
<keyword evidence="5" id="KW-0804">Transcription</keyword>
<dbReference type="RefSeq" id="WP_114499132.1">
    <property type="nucleotide sequence ID" value="NZ_QPJW01000021.1"/>
</dbReference>
<dbReference type="GO" id="GO:0006355">
    <property type="term" value="P:regulation of DNA-templated transcription"/>
    <property type="evidence" value="ECO:0007669"/>
    <property type="project" value="InterPro"/>
</dbReference>
<evidence type="ECO:0000256" key="1">
    <source>
        <dbReference type="ARBA" id="ARBA00022553"/>
    </source>
</evidence>
<gene>
    <name evidence="10" type="ORF">DFP94_12128</name>
</gene>
<accession>A0A369B0U1</accession>
<feature type="DNA-binding region" description="OmpR/PhoB-type" evidence="7">
    <location>
        <begin position="124"/>
        <end position="222"/>
    </location>
</feature>
<dbReference type="InterPro" id="IPR001789">
    <property type="entry name" value="Sig_transdc_resp-reg_receiver"/>
</dbReference>
<dbReference type="Pfam" id="PF00072">
    <property type="entry name" value="Response_reg"/>
    <property type="match status" value="1"/>
</dbReference>
<evidence type="ECO:0000256" key="6">
    <source>
        <dbReference type="PROSITE-ProRule" id="PRU00169"/>
    </source>
</evidence>
<dbReference type="PANTHER" id="PTHR48111">
    <property type="entry name" value="REGULATOR OF RPOS"/>
    <property type="match status" value="1"/>
</dbReference>
<dbReference type="Pfam" id="PF00486">
    <property type="entry name" value="Trans_reg_C"/>
    <property type="match status" value="1"/>
</dbReference>
<proteinExistence type="predicted"/>
<protein>
    <submittedName>
        <fullName evidence="10">Winged helix family two component transcriptional regulator</fullName>
    </submittedName>
</protein>
<dbReference type="OrthoDB" id="9790442at2"/>
<keyword evidence="1 6" id="KW-0597">Phosphoprotein</keyword>
<keyword evidence="4 7" id="KW-0238">DNA-binding</keyword>
<evidence type="ECO:0000259" key="8">
    <source>
        <dbReference type="PROSITE" id="PS50110"/>
    </source>
</evidence>
<name>A0A369B0U1_9BACL</name>
<evidence type="ECO:0000256" key="2">
    <source>
        <dbReference type="ARBA" id="ARBA00023012"/>
    </source>
</evidence>
<dbReference type="PROSITE" id="PS51755">
    <property type="entry name" value="OMPR_PHOB"/>
    <property type="match status" value="1"/>
</dbReference>
<dbReference type="GO" id="GO:0000156">
    <property type="term" value="F:phosphorelay response regulator activity"/>
    <property type="evidence" value="ECO:0007669"/>
    <property type="project" value="TreeGrafter"/>
</dbReference>
<evidence type="ECO:0000313" key="10">
    <source>
        <dbReference type="EMBL" id="RCX13304.1"/>
    </source>
</evidence>
<evidence type="ECO:0000259" key="9">
    <source>
        <dbReference type="PROSITE" id="PS51755"/>
    </source>
</evidence>
<dbReference type="SMART" id="SM00448">
    <property type="entry name" value="REC"/>
    <property type="match status" value="1"/>
</dbReference>
<feature type="domain" description="OmpR/PhoB-type" evidence="9">
    <location>
        <begin position="124"/>
        <end position="222"/>
    </location>
</feature>
<dbReference type="CDD" id="cd17574">
    <property type="entry name" value="REC_OmpR"/>
    <property type="match status" value="1"/>
</dbReference>